<dbReference type="InterPro" id="IPR029063">
    <property type="entry name" value="SAM-dependent_MTases_sf"/>
</dbReference>
<evidence type="ECO:0000313" key="1">
    <source>
        <dbReference type="EMBL" id="KIE57733.1"/>
    </source>
</evidence>
<accession>A0A0C1UPK9</accession>
<reference evidence="2" key="2">
    <citation type="journal article" date="2019" name="BMC Genomics">
        <title>Complete genome sequence analysis of the thermoacidophilic verrucomicrobial methanotroph 'Candidatus Methylacidiphilum kamchatkense' strain Kam1 and comparison with its closest relatives.</title>
        <authorList>
            <person name="Kruse T."/>
            <person name="Ratnadevi C.M."/>
            <person name="Erikstad H.A."/>
            <person name="Birkeland N.K."/>
        </authorList>
    </citation>
    <scope>NUCLEOTIDE SEQUENCE</scope>
    <source>
        <strain evidence="2">Kam1</strain>
    </source>
</reference>
<evidence type="ECO:0008006" key="5">
    <source>
        <dbReference type="Google" id="ProtNLM"/>
    </source>
</evidence>
<dbReference type="SUPFAM" id="SSF53335">
    <property type="entry name" value="S-adenosyl-L-methionine-dependent methyltransferases"/>
    <property type="match status" value="1"/>
</dbReference>
<dbReference type="RefSeq" id="WP_039722310.1">
    <property type="nucleotide sequence ID" value="NZ_CP037899.1"/>
</dbReference>
<evidence type="ECO:0000313" key="4">
    <source>
        <dbReference type="Proteomes" id="UP000315925"/>
    </source>
</evidence>
<gene>
    <name evidence="1" type="ORF">A946_11590</name>
    <name evidence="2" type="ORF">kam1_1689</name>
</gene>
<dbReference type="Proteomes" id="UP000315925">
    <property type="component" value="Chromosome"/>
</dbReference>
<organism evidence="2 4">
    <name type="scientific">Methylacidiphilum kamchatkense Kam1</name>
    <dbReference type="NCBI Taxonomy" id="1202785"/>
    <lineage>
        <taxon>Bacteria</taxon>
        <taxon>Pseudomonadati</taxon>
        <taxon>Verrucomicrobiota</taxon>
        <taxon>Methylacidiphilae</taxon>
        <taxon>Methylacidiphilales</taxon>
        <taxon>Methylacidiphilaceae</taxon>
        <taxon>Methylacidiphilum (ex Ratnadevi et al. 2023)</taxon>
    </lineage>
</organism>
<dbReference type="KEGG" id="mkc:kam1_1689"/>
<sequence length="104" mass="12055">MIQHFYPEVQFGGFTQIDGTILFYTRIHALIEPHFIIADIGCGKGDSAFDSNPYRKELYNLRGHCKRVIGLDIDPDARDNLLIDEFRLIEDNKPWPLEDNSIFL</sequence>
<protein>
    <recommendedName>
        <fullName evidence="5">Methyltransferase family protein</fullName>
    </recommendedName>
</protein>
<reference evidence="4" key="3">
    <citation type="submission" date="2019-03" db="EMBL/GenBank/DDBJ databases">
        <title>Complete genome of Methylacidiphilum kamchatkense Kam1.</title>
        <authorList>
            <person name="Kruse T."/>
            <person name="Murarilal Ratnadevi C."/>
            <person name="Erikstad H.-A."/>
            <person name="Birkeland N.-K."/>
        </authorList>
    </citation>
    <scope>NUCLEOTIDE SEQUENCE [LARGE SCALE GENOMIC DNA]</scope>
    <source>
        <strain evidence="4">kam1</strain>
    </source>
</reference>
<evidence type="ECO:0000313" key="2">
    <source>
        <dbReference type="EMBL" id="QDQ42904.1"/>
    </source>
</evidence>
<dbReference type="EMBL" id="CP037899">
    <property type="protein sequence ID" value="QDQ42904.1"/>
    <property type="molecule type" value="Genomic_DNA"/>
</dbReference>
<proteinExistence type="predicted"/>
<evidence type="ECO:0000313" key="3">
    <source>
        <dbReference type="Proteomes" id="UP000031594"/>
    </source>
</evidence>
<keyword evidence="3" id="KW-1185">Reference proteome</keyword>
<reference evidence="1 3" key="1">
    <citation type="submission" date="2014-08" db="EMBL/GenBank/DDBJ databases">
        <title>Methylacidiphilum kamchatkense strain Kam1 draft genome sequence.</title>
        <authorList>
            <person name="Birkeland N.-K."/>
            <person name="Erikstad H.A."/>
        </authorList>
    </citation>
    <scope>NUCLEOTIDE SEQUENCE [LARGE SCALE GENOMIC DNA]</scope>
    <source>
        <strain evidence="1 3">Kam1</strain>
    </source>
</reference>
<dbReference type="EMBL" id="JQNX01000015">
    <property type="protein sequence ID" value="KIE57733.1"/>
    <property type="molecule type" value="Genomic_DNA"/>
</dbReference>
<dbReference type="Proteomes" id="UP000031594">
    <property type="component" value="Unassembled WGS sequence"/>
</dbReference>
<dbReference type="OrthoDB" id="9760689at2"/>
<name>A0A0C1UPK9_9BACT</name>
<dbReference type="AlphaFoldDB" id="A0A0C1UPK9"/>